<keyword evidence="11 12" id="KW-0324">Glycolysis</keyword>
<evidence type="ECO:0000313" key="17">
    <source>
        <dbReference type="Proteomes" id="UP000031307"/>
    </source>
</evidence>
<dbReference type="Gene3D" id="3.40.50.1260">
    <property type="entry name" value="Phosphoglycerate kinase, N-terminal domain"/>
    <property type="match status" value="2"/>
</dbReference>
<evidence type="ECO:0000256" key="2">
    <source>
        <dbReference type="ARBA" id="ARBA00004838"/>
    </source>
</evidence>
<dbReference type="InterPro" id="IPR015824">
    <property type="entry name" value="Phosphoglycerate_kinase_N"/>
</dbReference>
<dbReference type="GO" id="GO:0006096">
    <property type="term" value="P:glycolytic process"/>
    <property type="evidence" value="ECO:0007669"/>
    <property type="project" value="UniProtKB-UniRule"/>
</dbReference>
<evidence type="ECO:0000256" key="1">
    <source>
        <dbReference type="ARBA" id="ARBA00000642"/>
    </source>
</evidence>
<comment type="subunit">
    <text evidence="4 12">Monomer.</text>
</comment>
<evidence type="ECO:0000256" key="10">
    <source>
        <dbReference type="ARBA" id="ARBA00022840"/>
    </source>
</evidence>
<feature type="binding site" evidence="12 14">
    <location>
        <position position="267"/>
    </location>
    <ligand>
        <name>ATP</name>
        <dbReference type="ChEBI" id="CHEBI:30616"/>
    </ligand>
</feature>
<keyword evidence="12" id="KW-0963">Cytoplasm</keyword>
<evidence type="ECO:0000256" key="6">
    <source>
        <dbReference type="ARBA" id="ARBA00016471"/>
    </source>
</evidence>
<comment type="pathway">
    <text evidence="2 12">Carbohydrate degradation; glycolysis; pyruvate from D-glyceraldehyde 3-phosphate: step 2/5.</text>
</comment>
<gene>
    <name evidence="12 16" type="primary">pgk</name>
    <name evidence="16" type="ORF">DB43_HD00410</name>
</gene>
<feature type="binding site" evidence="12">
    <location>
        <position position="359"/>
    </location>
    <ligand>
        <name>ATP</name>
        <dbReference type="ChEBI" id="CHEBI:30616"/>
    </ligand>
</feature>
<feature type="binding site" evidence="12 13">
    <location>
        <begin position="121"/>
        <end position="124"/>
    </location>
    <ligand>
        <name>substrate</name>
    </ligand>
</feature>
<dbReference type="GO" id="GO:0004618">
    <property type="term" value="F:phosphoglycerate kinase activity"/>
    <property type="evidence" value="ECO:0007669"/>
    <property type="project" value="UniProtKB-UniRule"/>
</dbReference>
<feature type="binding site" evidence="12">
    <location>
        <position position="215"/>
    </location>
    <ligand>
        <name>substrate</name>
    </ligand>
</feature>
<feature type="binding site" evidence="12 14">
    <location>
        <begin position="416"/>
        <end position="419"/>
    </location>
    <ligand>
        <name>ATP</name>
        <dbReference type="ChEBI" id="CHEBI:30616"/>
    </ligand>
</feature>
<evidence type="ECO:0000256" key="3">
    <source>
        <dbReference type="ARBA" id="ARBA00008982"/>
    </source>
</evidence>
<evidence type="ECO:0000256" key="12">
    <source>
        <dbReference type="HAMAP-Rule" id="MF_00145"/>
    </source>
</evidence>
<dbReference type="InterPro" id="IPR001576">
    <property type="entry name" value="Phosphoglycerate_kinase"/>
</dbReference>
<feature type="binding site" evidence="12">
    <location>
        <position position="98"/>
    </location>
    <ligand>
        <name>substrate</name>
    </ligand>
</feature>
<dbReference type="CDD" id="cd00318">
    <property type="entry name" value="Phosphoglycerate_kinase"/>
    <property type="match status" value="1"/>
</dbReference>
<comment type="catalytic activity">
    <reaction evidence="1 12 15">
        <text>(2R)-3-phosphoglycerate + ATP = (2R)-3-phospho-glyceroyl phosphate + ADP</text>
        <dbReference type="Rhea" id="RHEA:14801"/>
        <dbReference type="ChEBI" id="CHEBI:30616"/>
        <dbReference type="ChEBI" id="CHEBI:57604"/>
        <dbReference type="ChEBI" id="CHEBI:58272"/>
        <dbReference type="ChEBI" id="CHEBI:456216"/>
        <dbReference type="EC" id="2.7.2.3"/>
    </reaction>
</comment>
<feature type="binding site" evidence="13">
    <location>
        <position position="180"/>
    </location>
    <ligand>
        <name>(2R)-3-phosphoglycerate</name>
        <dbReference type="ChEBI" id="CHEBI:58272"/>
    </ligand>
</feature>
<keyword evidence="8 12" id="KW-0547">Nucleotide-binding</keyword>
<evidence type="ECO:0000256" key="9">
    <source>
        <dbReference type="ARBA" id="ARBA00022777"/>
    </source>
</evidence>
<keyword evidence="9 12" id="KW-0418">Kinase</keyword>
<comment type="caution">
    <text evidence="16">The sequence shown here is derived from an EMBL/GenBank/DDBJ whole genome shotgun (WGS) entry which is preliminary data.</text>
</comment>
<evidence type="ECO:0000313" key="16">
    <source>
        <dbReference type="EMBL" id="KIA76915.1"/>
    </source>
</evidence>
<dbReference type="Pfam" id="PF00162">
    <property type="entry name" value="PGK"/>
    <property type="match status" value="1"/>
</dbReference>
<dbReference type="GO" id="GO:0043531">
    <property type="term" value="F:ADP binding"/>
    <property type="evidence" value="ECO:0007669"/>
    <property type="project" value="TreeGrafter"/>
</dbReference>
<dbReference type="PROSITE" id="PS00111">
    <property type="entry name" value="PGLYCERATE_KINASE"/>
    <property type="match status" value="1"/>
</dbReference>
<dbReference type="EC" id="2.7.2.3" evidence="5 12"/>
<evidence type="ECO:0000256" key="14">
    <source>
        <dbReference type="PIRSR" id="PIRSR000724-2"/>
    </source>
</evidence>
<dbReference type="PANTHER" id="PTHR11406:SF23">
    <property type="entry name" value="PHOSPHOGLYCERATE KINASE 1, CHLOROPLASTIC-RELATED"/>
    <property type="match status" value="1"/>
</dbReference>
<dbReference type="FunFam" id="3.40.50.1260:FF:000003">
    <property type="entry name" value="Phosphoglycerate kinase"/>
    <property type="match status" value="1"/>
</dbReference>
<name>A0A0C1C6Z3_9BACT</name>
<dbReference type="EMBL" id="JSAM01000099">
    <property type="protein sequence ID" value="KIA76915.1"/>
    <property type="molecule type" value="Genomic_DNA"/>
</dbReference>
<proteinExistence type="inferred from homology"/>
<dbReference type="SUPFAM" id="SSF53748">
    <property type="entry name" value="Phosphoglycerate kinase"/>
    <property type="match status" value="1"/>
</dbReference>
<dbReference type="GO" id="GO:0006094">
    <property type="term" value="P:gluconeogenesis"/>
    <property type="evidence" value="ECO:0007669"/>
    <property type="project" value="TreeGrafter"/>
</dbReference>
<dbReference type="AlphaFoldDB" id="A0A0C1C6Z3"/>
<dbReference type="PANTHER" id="PTHR11406">
    <property type="entry name" value="PHOSPHOGLYCERATE KINASE"/>
    <property type="match status" value="1"/>
</dbReference>
<feature type="binding site" evidence="13">
    <location>
        <position position="215"/>
    </location>
    <ligand>
        <name>(2R)-3-phosphoglycerate</name>
        <dbReference type="ChEBI" id="CHEBI:58272"/>
    </ligand>
</feature>
<dbReference type="InterPro" id="IPR015911">
    <property type="entry name" value="Phosphoglycerate_kinase_CS"/>
</dbReference>
<evidence type="ECO:0000256" key="4">
    <source>
        <dbReference type="ARBA" id="ARBA00011245"/>
    </source>
</evidence>
<dbReference type="Proteomes" id="UP000031307">
    <property type="component" value="Unassembled WGS sequence"/>
</dbReference>
<comment type="similarity">
    <text evidence="3 12 15">Belongs to the phosphoglycerate kinase family.</text>
</comment>
<accession>A0A0C1C6Z3</accession>
<evidence type="ECO:0000256" key="7">
    <source>
        <dbReference type="ARBA" id="ARBA00022679"/>
    </source>
</evidence>
<feature type="binding site" evidence="12 14">
    <location>
        <position position="390"/>
    </location>
    <ligand>
        <name>ATP</name>
        <dbReference type="ChEBI" id="CHEBI:30616"/>
    </ligand>
</feature>
<keyword evidence="7 12" id="KW-0808">Transferase</keyword>
<dbReference type="UniPathway" id="UPA00109">
    <property type="reaction ID" value="UER00185"/>
</dbReference>
<dbReference type="PIRSF" id="PIRSF000724">
    <property type="entry name" value="Pgk"/>
    <property type="match status" value="1"/>
</dbReference>
<dbReference type="PATRIC" id="fig|83552.4.peg.1978"/>
<keyword evidence="10 12" id="KW-0067">ATP-binding</keyword>
<evidence type="ECO:0000256" key="13">
    <source>
        <dbReference type="PIRSR" id="PIRSR000724-1"/>
    </source>
</evidence>
<feature type="binding site" evidence="12">
    <location>
        <position position="180"/>
    </location>
    <ligand>
        <name>substrate</name>
    </ligand>
</feature>
<dbReference type="InterPro" id="IPR036043">
    <property type="entry name" value="Phosphoglycerate_kinase_sf"/>
</dbReference>
<comment type="subcellular location">
    <subcellularLocation>
        <location evidence="12">Cytoplasm</location>
    </subcellularLocation>
</comment>
<reference evidence="16 17" key="1">
    <citation type="journal article" date="2014" name="Mol. Biol. Evol.">
        <title>Massive expansion of Ubiquitination-related gene families within the Chlamydiae.</title>
        <authorList>
            <person name="Domman D."/>
            <person name="Collingro A."/>
            <person name="Lagkouvardos I."/>
            <person name="Gehre L."/>
            <person name="Weinmaier T."/>
            <person name="Rattei T."/>
            <person name="Subtil A."/>
            <person name="Horn M."/>
        </authorList>
    </citation>
    <scope>NUCLEOTIDE SEQUENCE [LARGE SCALE GENOMIC DNA]</scope>
    <source>
        <strain evidence="16 17">OEW1</strain>
    </source>
</reference>
<sequence>MYEIVRLDLLTNLSASIPIWHTLDAWVDFSLPLKIPLQGFIQDVKKVITEYVFHTKLEEINMSKLSLSQLPIKGKKVLVRVDFNVPLDREQKITDDTRIRASLPTIQYILDSGGAVILMSHLGRPKGKSSAEFSLKPCATRLSELLNHPVIMAPDCIGNETHQLAANLQPGQILLLENLRFHLGEEHPEKEPSFTQQLASLGDVYVNDAFGTAHRAHASTAEITRYFPGKAAAGFLLEKEVKYLNSSLVQPTRPFYAIIGGAKISTKIGVLESLLQKADAILIGGGMAYTFLKAQGLAIGDSIHEDEFLDKAKQLLALSQSGRAKIILPQDLVIADSLSKDAVVQIIPTEQGIPSSFQGVDIGPQTIQNFTTILQDAATIFWNGPLGVFEIEPFSKGTYAIAHVLAESSATTIVGGGDSIAALQSAGLAEKITHLSTGGGASLEYIEFGTLPGIEALSDATS</sequence>
<dbReference type="HAMAP" id="MF_00145">
    <property type="entry name" value="Phosphoglyc_kinase"/>
    <property type="match status" value="1"/>
</dbReference>
<feature type="binding site" evidence="13">
    <location>
        <position position="98"/>
    </location>
    <ligand>
        <name>(2R)-3-phosphoglycerate</name>
        <dbReference type="ChEBI" id="CHEBI:58272"/>
    </ligand>
</feature>
<evidence type="ECO:0000256" key="15">
    <source>
        <dbReference type="RuleBase" id="RU000532"/>
    </source>
</evidence>
<evidence type="ECO:0000256" key="11">
    <source>
        <dbReference type="ARBA" id="ARBA00023152"/>
    </source>
</evidence>
<dbReference type="PRINTS" id="PR00477">
    <property type="entry name" value="PHGLYCKINASE"/>
</dbReference>
<dbReference type="FunFam" id="3.40.50.1260:FF:000006">
    <property type="entry name" value="Phosphoglycerate kinase"/>
    <property type="match status" value="1"/>
</dbReference>
<dbReference type="GO" id="GO:0005524">
    <property type="term" value="F:ATP binding"/>
    <property type="evidence" value="ECO:0007669"/>
    <property type="project" value="UniProtKB-KW"/>
</dbReference>
<evidence type="ECO:0000256" key="5">
    <source>
        <dbReference type="ARBA" id="ARBA00013061"/>
    </source>
</evidence>
<evidence type="ECO:0000256" key="8">
    <source>
        <dbReference type="ARBA" id="ARBA00022741"/>
    </source>
</evidence>
<protein>
    <recommendedName>
        <fullName evidence="6 12">Phosphoglycerate kinase</fullName>
        <ecNumber evidence="5 12">2.7.2.3</ecNumber>
    </recommendedName>
</protein>
<dbReference type="GO" id="GO:0005829">
    <property type="term" value="C:cytosol"/>
    <property type="evidence" value="ECO:0007669"/>
    <property type="project" value="UniProtKB-ARBA"/>
</dbReference>
<feature type="binding site" evidence="12 13">
    <location>
        <begin position="82"/>
        <end position="84"/>
    </location>
    <ligand>
        <name>substrate</name>
    </ligand>
</feature>
<organism evidence="16 17">
    <name type="scientific">Parachlamydia acanthamoebae</name>
    <dbReference type="NCBI Taxonomy" id="83552"/>
    <lineage>
        <taxon>Bacteria</taxon>
        <taxon>Pseudomonadati</taxon>
        <taxon>Chlamydiota</taxon>
        <taxon>Chlamydiia</taxon>
        <taxon>Parachlamydiales</taxon>
        <taxon>Parachlamydiaceae</taxon>
        <taxon>Parachlamydia</taxon>
    </lineage>
</organism>